<feature type="non-terminal residue" evidence="1">
    <location>
        <position position="1"/>
    </location>
</feature>
<dbReference type="AlphaFoldDB" id="A0A6A7RQU6"/>
<reference evidence="1 2" key="1">
    <citation type="submission" date="2017-09" db="EMBL/GenBank/DDBJ databases">
        <title>Metagenomic Analysis Reveals Denitrifying Candidatus Accumulibacter and Flanking Population as a Source of N2O.</title>
        <authorList>
            <person name="Gao H."/>
            <person name="Mao Y."/>
            <person name="Zhao X."/>
            <person name="Liu W.-T."/>
            <person name="Zhang T."/>
            <person name="Wells G."/>
        </authorList>
    </citation>
    <scope>NUCLEOTIDE SEQUENCE [LARGE SCALE GENOMIC DNA]</scope>
    <source>
        <strain evidence="1">CANDO_2_IC</strain>
    </source>
</reference>
<evidence type="ECO:0000313" key="1">
    <source>
        <dbReference type="EMBL" id="MQM29953.1"/>
    </source>
</evidence>
<dbReference type="Proteomes" id="UP000342300">
    <property type="component" value="Unassembled WGS sequence"/>
</dbReference>
<organism evidence="1 2">
    <name type="scientific">Candidatus Accumulibacter phosphatis</name>
    <dbReference type="NCBI Taxonomy" id="327160"/>
    <lineage>
        <taxon>Bacteria</taxon>
        <taxon>Pseudomonadati</taxon>
        <taxon>Pseudomonadota</taxon>
        <taxon>Betaproteobacteria</taxon>
        <taxon>Candidatus Accumulibacter</taxon>
    </lineage>
</organism>
<gene>
    <name evidence="1" type="ORF">CRU78_05155</name>
</gene>
<accession>A0A6A7RQU6</accession>
<evidence type="ECO:0000313" key="2">
    <source>
        <dbReference type="Proteomes" id="UP000342300"/>
    </source>
</evidence>
<name>A0A6A7RQU6_9PROT</name>
<proteinExistence type="predicted"/>
<comment type="caution">
    <text evidence="1">The sequence shown here is derived from an EMBL/GenBank/DDBJ whole genome shotgun (WGS) entry which is preliminary data.</text>
</comment>
<dbReference type="EMBL" id="PDHS01000110">
    <property type="protein sequence ID" value="MQM29953.1"/>
    <property type="molecule type" value="Genomic_DNA"/>
</dbReference>
<evidence type="ECO:0008006" key="3">
    <source>
        <dbReference type="Google" id="ProtNLM"/>
    </source>
</evidence>
<protein>
    <recommendedName>
        <fullName evidence="3">ISL3 family transposase</fullName>
    </recommendedName>
</protein>
<sequence>ETLLSGRGSERRWSRSWPELENFVRRPSLDAQVHPAKNRVEQIPVQASGLCRLPQSVTQIPAPWAREGSRFTLLCEALTLALPPTISSVLAAARLLGECSRRLWRVIDHHVRQARARERLAGVRAIGVDETARKRGQTYVPVFL</sequence>